<dbReference type="GO" id="GO:0005737">
    <property type="term" value="C:cytoplasm"/>
    <property type="evidence" value="ECO:0007669"/>
    <property type="project" value="TreeGrafter"/>
</dbReference>
<dbReference type="PANTHER" id="PTHR13650:SF0">
    <property type="entry name" value="SPATACSIN"/>
    <property type="match status" value="1"/>
</dbReference>
<organism evidence="2 3">
    <name type="scientific">Sarcoptes scabiei</name>
    <name type="common">Itch mite</name>
    <name type="synonym">Acarus scabiei</name>
    <dbReference type="NCBI Taxonomy" id="52283"/>
    <lineage>
        <taxon>Eukaryota</taxon>
        <taxon>Metazoa</taxon>
        <taxon>Ecdysozoa</taxon>
        <taxon>Arthropoda</taxon>
        <taxon>Chelicerata</taxon>
        <taxon>Arachnida</taxon>
        <taxon>Acari</taxon>
        <taxon>Acariformes</taxon>
        <taxon>Sarcoptiformes</taxon>
        <taxon>Astigmata</taxon>
        <taxon>Psoroptidia</taxon>
        <taxon>Sarcoptoidea</taxon>
        <taxon>Sarcoptidae</taxon>
        <taxon>Sarcoptinae</taxon>
        <taxon>Sarcoptes</taxon>
    </lineage>
</organism>
<proteinExistence type="predicted"/>
<protein>
    <submittedName>
        <fullName evidence="2">Spatacsin-like protein</fullName>
    </submittedName>
</protein>
<comment type="caution">
    <text evidence="2">The sequence shown here is derived from an EMBL/GenBank/DDBJ whole genome shotgun (WGS) entry which is preliminary data.</text>
</comment>
<dbReference type="InterPro" id="IPR028103">
    <property type="entry name" value="Spatacsin"/>
</dbReference>
<sequence>MDYRALEFGLRNKQLLQINCFLKIQIETFKIQLQEKLDRMHTDRSITELIDVLERFFFQEWKNIFNKIVSVAMIQMSGDYQSKIFTILLFRLILFACNQLILIISSLPIANESGHQNLSSRVLTNNANDSSEHIESQKLISIKDKIFSKLIENICLIRDNIDLINETIDISLKPSRLVMDEDDDSLCSLVIENSDKKTMFSLKSDKVQEFFEKNLQQNSLPLFSFAIKQRTPDDHHLQDQLSWNTITERIVSYCFNHIIRDLPGEIDQELMQKINFYLNQTGHCSFHLVYSFFLQTTDCSIRRKLINFFALCLDQSSNESFQKFLLKNDSFLHLKSKFTYYLHLVSIIDLFIFTQKPLIGTDEKLAIAIEWLEQIDSKSITQSLILPILDEIEIHPNSFNNWLDMIADYFNKTIFDPYREKIFIEKNFNDYLDAETLWKYLIDNNRSEILIDWIKNNTIEMPYCDKIKPNSFVICKSMLNYLFCESSLVLKYRVFTTLINNPYFFNQFEFTDLIDQIVSFDEFLKLCNRSEDIKQQESMIFLEKLLNKSIKLENLLKYCIQNELFDFLLLLFNRYRIDFEGFLKSLQTSRLVDEKIDPLMLKLLNFLNDLFSFQHSDSNESVFKQSLFIYRHLNESKIGINFCGKDFYDDVHFILQTLKIDIDDLDLIFFMFTFSEIENFDRFFDAIKSLDSNGHSNLVEIFLNNLYSKYPLIYQASRSVNRIKYDSSCDELIRKLFETSAFDEDEQLSIRNNPQSLECDLYSILHQSIPFLNIEKIFRWQINSPPKHSKQEKKTNQIGLYELPHFSQKHSTEVYGLKSDLTFSYYLKNSRLIEAFLSIMSKNVDANNQDHNQQKLRIKNRKRKFQINERFATKSIKKASLIGYTNIENDSIVTACLLFQSLIRSSLERDSKFKIDSLRKSIDQECQKFRLHSALGRIIIRYGTNFLNCDTETQDRNSSILASILRRSHFLSDRTSSYKLLELASLSIGRKYCGSDRRGSRKEFQQDFKLHSLVLENSLNKNFHTIDSLLDFPLLIECFEWKPLFAFADFYSMKKPFDFLFKCSKEENWLTVVLFAQIYSITKEEMQIFLNEAGFNNVCIGEHLSKAFESSRWSTATSLTATDSKILRTKQTSSASRNILYSKLFKDRSPNSKSIRSEKNPHQSRALLIKDDLQSLSTDTTENVSIMSSSIISSEENFINNHNVINEQRLCPANVSEDFLHLIMDIYHDCVCYSNRIGLSSYSLENYFETSLLFVSVSLSNPILTLLACSLERKHSQEIEIRSYSPSSISPILVESHDSGQVFEQSSSVKDGCSNHNFNHLKFVSFACWLLASVDHQSKQSYIDWYCEANGQTVNDSLVDCFTNWPSDRVLRLIDILTSIDSRNYQKILLGFQLFQLNLPIISILLNFLIEFLVMKDYYLNSDLLQKFQSQLLEYKEEELLMSSGVLLAEEPRDIRALGRNYEWQASSFYTRCWIERCSLIIITNSMLIAKQFELGILLSHYNFVRIQDSFSSSIHRVPDMRKFYLFSQCLNNVPDFVLPIADLLQIEPNDEPETKYGEVLRPLIFDLQESGHFDEARNIVNFLTSSDVNEFIINEWMLKAKKADLNKNPNSVKIDISFWENCWSQVITIDPSMLSAYKVMERFVEQLEPTQMLIKSFVLLKCLLAIETILRNRLETHHETFTSQNLHDDSSSLADVSINTNSCSNLDFIEDYFKYEKLLWKSIVECEHYLHTTILSTQTDQQSIDHQELILAWQEVWKQIISYFNSSSMIKNIIPGIEEKFISFVLPSIENHLKTRINIDKIKQTSLNQVIGKLLDHFCFAKAHQVAEMFGYYHEDFVLIETCDRLAKGLLKDLGDSPSLIQLKLGNNNESNQSKKNLLLSNLNEEQKKIVSMLSTVANLAGIGRKFCQLISLHYRIACCFSMSYQEFLSKEFNACELLEKLFASNQIEIQQASSDLDEQSDFDEINPYPINSIYAGLIERYSETISLAKEFIKMISNVDEKLDTEEKIVDLIAKFVYQHTQKLVDLQFRSSIAMNYPSFDDFIERIKTDALISGNPKVMQNLFTEIELDRNQLEFNSARFSVLIQLLPHSNLLGHRLLELAKKSKMTFESSDISLQDESISIEQLNTETELHLMIAKRKLYAHIAELYIRAHECFTAQCDVGGIALVLRKTRLFIMKKLHPARYFHLILRLLTGIGRYSEMTFCFDLFRECDRFEMILSKRVHRSDNFLQIDSLKTPQLRIALLNYIKNAENFDELLPLVAVRFFLYRETAEQHRKKAERLLQELNLNPKNSTILRNRFKKMSITSITDNLINTSTLDSNFFFKFTLNHLNQIKENLEIIMDEFQEAEINYTKASSYTNADYCSRQAQLIALQLFYLKKSKSQNSSITSSTGSQSFLSVQIILRLDSNQTKEFINQCNEFYEALIISKSYPQTNIDWVDPFFNNVIIENNQRYAEEFLKFNKITVTFLEKLIKRYQTFCSIFRQQNSRTSTVQQQNITNRDYTSIPQSFFQSISKMRNEIESQLCSTLENFLEKILFDRTIYEMTLLDKYRLVKQTDSDRLTKRLMRSEKSSYLNDLKSLDLLK</sequence>
<reference evidence="2 3" key="1">
    <citation type="journal article" date="2015" name="Parasit. Vectors">
        <title>Draft genome of the scabies mite.</title>
        <authorList>
            <person name="Rider S.D.Jr."/>
            <person name="Morgan M.S."/>
            <person name="Arlian L.G."/>
        </authorList>
    </citation>
    <scope>NUCLEOTIDE SEQUENCE [LARGE SCALE GENOMIC DNA]</scope>
    <source>
        <strain evidence="2">Arlian Lab</strain>
    </source>
</reference>
<dbReference type="InterPro" id="IPR028107">
    <property type="entry name" value="Spatacsin_C_dom"/>
</dbReference>
<accession>A0A132A144</accession>
<dbReference type="OrthoDB" id="2018754at2759"/>
<dbReference type="PANTHER" id="PTHR13650">
    <property type="entry name" value="SPATACSIN"/>
    <property type="match status" value="1"/>
</dbReference>
<evidence type="ECO:0000313" key="3">
    <source>
        <dbReference type="Proteomes" id="UP000616769"/>
    </source>
</evidence>
<dbReference type="VEuPathDB" id="VectorBase:SSCA003479"/>
<dbReference type="EMBL" id="JXLN01009765">
    <property type="protein sequence ID" value="KPM04654.1"/>
    <property type="molecule type" value="Genomic_DNA"/>
</dbReference>
<evidence type="ECO:0000259" key="1">
    <source>
        <dbReference type="Pfam" id="PF14649"/>
    </source>
</evidence>
<dbReference type="Pfam" id="PF14649">
    <property type="entry name" value="Spatacsin_C"/>
    <property type="match status" value="1"/>
</dbReference>
<evidence type="ECO:0000313" key="2">
    <source>
        <dbReference type="EMBL" id="KPM04654.1"/>
    </source>
</evidence>
<name>A0A132A144_SARSC</name>
<dbReference type="Proteomes" id="UP000616769">
    <property type="component" value="Unassembled WGS sequence"/>
</dbReference>
<feature type="domain" description="Spatacsin C-terminal" evidence="1">
    <location>
        <begin position="2094"/>
        <end position="2478"/>
    </location>
</feature>
<gene>
    <name evidence="2" type="ORF">QR98_0031050</name>
</gene>